<dbReference type="AlphaFoldDB" id="A0A2W4VWB3"/>
<proteinExistence type="predicted"/>
<evidence type="ECO:0000313" key="8">
    <source>
        <dbReference type="EMBL" id="PZO36666.1"/>
    </source>
</evidence>
<protein>
    <recommendedName>
        <fullName evidence="2">histidine kinase</fullName>
        <ecNumber evidence="2">2.7.13.3</ecNumber>
    </recommendedName>
</protein>
<dbReference type="EMBL" id="QBML01000038">
    <property type="protein sequence ID" value="PZO36666.1"/>
    <property type="molecule type" value="Genomic_DNA"/>
</dbReference>
<evidence type="ECO:0000256" key="6">
    <source>
        <dbReference type="ARBA" id="ARBA00023012"/>
    </source>
</evidence>
<evidence type="ECO:0000256" key="4">
    <source>
        <dbReference type="ARBA" id="ARBA00022679"/>
    </source>
</evidence>
<dbReference type="PANTHER" id="PTHR45453:SF1">
    <property type="entry name" value="PHOSPHATE REGULON SENSOR PROTEIN PHOR"/>
    <property type="match status" value="1"/>
</dbReference>
<evidence type="ECO:0000256" key="2">
    <source>
        <dbReference type="ARBA" id="ARBA00012438"/>
    </source>
</evidence>
<dbReference type="InterPro" id="IPR003594">
    <property type="entry name" value="HATPase_dom"/>
</dbReference>
<reference evidence="8 9" key="1">
    <citation type="submission" date="2018-04" db="EMBL/GenBank/DDBJ databases">
        <authorList>
            <person name="Go L.Y."/>
            <person name="Mitchell J.A."/>
        </authorList>
    </citation>
    <scope>NUCLEOTIDE SEQUENCE [LARGE SCALE GENOMIC DNA]</scope>
    <source>
        <strain evidence="8">ULC066bin1</strain>
    </source>
</reference>
<dbReference type="GO" id="GO:0000155">
    <property type="term" value="F:phosphorelay sensor kinase activity"/>
    <property type="evidence" value="ECO:0007669"/>
    <property type="project" value="InterPro"/>
</dbReference>
<organism evidence="8 9">
    <name type="scientific">Pseudanabaena frigida</name>
    <dbReference type="NCBI Taxonomy" id="945775"/>
    <lineage>
        <taxon>Bacteria</taxon>
        <taxon>Bacillati</taxon>
        <taxon>Cyanobacteriota</taxon>
        <taxon>Cyanophyceae</taxon>
        <taxon>Pseudanabaenales</taxon>
        <taxon>Pseudanabaenaceae</taxon>
        <taxon>Pseudanabaena</taxon>
    </lineage>
</organism>
<feature type="domain" description="Histidine kinase" evidence="7">
    <location>
        <begin position="34"/>
        <end position="247"/>
    </location>
</feature>
<dbReference type="CDD" id="cd00082">
    <property type="entry name" value="HisKA"/>
    <property type="match status" value="1"/>
</dbReference>
<dbReference type="Gene3D" id="1.10.287.130">
    <property type="match status" value="1"/>
</dbReference>
<dbReference type="InterPro" id="IPR004358">
    <property type="entry name" value="Sig_transdc_His_kin-like_C"/>
</dbReference>
<comment type="caution">
    <text evidence="8">The sequence shown here is derived from an EMBL/GenBank/DDBJ whole genome shotgun (WGS) entry which is preliminary data.</text>
</comment>
<dbReference type="SUPFAM" id="SSF47384">
    <property type="entry name" value="Homodimeric domain of signal transducing histidine kinase"/>
    <property type="match status" value="1"/>
</dbReference>
<accession>A0A2W4VWB3</accession>
<evidence type="ECO:0000256" key="3">
    <source>
        <dbReference type="ARBA" id="ARBA00022553"/>
    </source>
</evidence>
<evidence type="ECO:0000313" key="9">
    <source>
        <dbReference type="Proteomes" id="UP000249467"/>
    </source>
</evidence>
<dbReference type="InterPro" id="IPR003661">
    <property type="entry name" value="HisK_dim/P_dom"/>
</dbReference>
<dbReference type="GO" id="GO:0005886">
    <property type="term" value="C:plasma membrane"/>
    <property type="evidence" value="ECO:0007669"/>
    <property type="project" value="TreeGrafter"/>
</dbReference>
<dbReference type="Proteomes" id="UP000249467">
    <property type="component" value="Unassembled WGS sequence"/>
</dbReference>
<dbReference type="PROSITE" id="PS50109">
    <property type="entry name" value="HIS_KIN"/>
    <property type="match status" value="1"/>
</dbReference>
<gene>
    <name evidence="8" type="ORF">DCF19_20890</name>
</gene>
<sequence length="250" mass="28098">MSDFTLTTARETSANHLMVSLDEVQAQQIQLIRNFSHELRTPLTLVYGYMQSIYRRNENLTDLQKNALEIAMFEMKHTIQLLQESLDLARLDCHAICLRREPVPLHGLISEAIAIFQQVKEREIVVESQQSNISVLADADRLQQVLLRLMDNAVKYSDTAITIRLEKSEDFVAISICDRGCGIDLQDQPNIFNPFYRVDRSRNRDTGGAGLGLAIAKVLVEGMGGTLNVYSQIGEGSIFKIILHSSVSCD</sequence>
<reference evidence="8 9" key="2">
    <citation type="submission" date="2018-06" db="EMBL/GenBank/DDBJ databases">
        <title>Metagenomic assembly of (sub)arctic Cyanobacteria and their associated microbiome from non-axenic cultures.</title>
        <authorList>
            <person name="Baurain D."/>
        </authorList>
    </citation>
    <scope>NUCLEOTIDE SEQUENCE [LARGE SCALE GENOMIC DNA]</scope>
    <source>
        <strain evidence="8">ULC066bin1</strain>
    </source>
</reference>
<dbReference type="InterPro" id="IPR036097">
    <property type="entry name" value="HisK_dim/P_sf"/>
</dbReference>
<dbReference type="SMART" id="SM00388">
    <property type="entry name" value="HisKA"/>
    <property type="match status" value="1"/>
</dbReference>
<dbReference type="PANTHER" id="PTHR45453">
    <property type="entry name" value="PHOSPHATE REGULON SENSOR PROTEIN PHOR"/>
    <property type="match status" value="1"/>
</dbReference>
<keyword evidence="4" id="KW-0808">Transferase</keyword>
<dbReference type="FunFam" id="3.30.565.10:FF:000006">
    <property type="entry name" value="Sensor histidine kinase WalK"/>
    <property type="match status" value="1"/>
</dbReference>
<comment type="catalytic activity">
    <reaction evidence="1">
        <text>ATP + protein L-histidine = ADP + protein N-phospho-L-histidine.</text>
        <dbReference type="EC" id="2.7.13.3"/>
    </reaction>
</comment>
<dbReference type="EC" id="2.7.13.3" evidence="2"/>
<evidence type="ECO:0000259" key="7">
    <source>
        <dbReference type="PROSITE" id="PS50109"/>
    </source>
</evidence>
<evidence type="ECO:0000256" key="1">
    <source>
        <dbReference type="ARBA" id="ARBA00000085"/>
    </source>
</evidence>
<dbReference type="GO" id="GO:0016036">
    <property type="term" value="P:cellular response to phosphate starvation"/>
    <property type="evidence" value="ECO:0007669"/>
    <property type="project" value="TreeGrafter"/>
</dbReference>
<dbReference type="InterPro" id="IPR036890">
    <property type="entry name" value="HATPase_C_sf"/>
</dbReference>
<dbReference type="PRINTS" id="PR00344">
    <property type="entry name" value="BCTRLSENSOR"/>
</dbReference>
<dbReference type="InterPro" id="IPR050351">
    <property type="entry name" value="BphY/WalK/GraS-like"/>
</dbReference>
<dbReference type="Pfam" id="PF00512">
    <property type="entry name" value="HisKA"/>
    <property type="match status" value="1"/>
</dbReference>
<dbReference type="SMART" id="SM00387">
    <property type="entry name" value="HATPase_c"/>
    <property type="match status" value="1"/>
</dbReference>
<dbReference type="GO" id="GO:0004721">
    <property type="term" value="F:phosphoprotein phosphatase activity"/>
    <property type="evidence" value="ECO:0007669"/>
    <property type="project" value="TreeGrafter"/>
</dbReference>
<dbReference type="SUPFAM" id="SSF55874">
    <property type="entry name" value="ATPase domain of HSP90 chaperone/DNA topoisomerase II/histidine kinase"/>
    <property type="match status" value="1"/>
</dbReference>
<dbReference type="Gene3D" id="3.30.565.10">
    <property type="entry name" value="Histidine kinase-like ATPase, C-terminal domain"/>
    <property type="match status" value="1"/>
</dbReference>
<dbReference type="InterPro" id="IPR005467">
    <property type="entry name" value="His_kinase_dom"/>
</dbReference>
<name>A0A2W4VWB3_9CYAN</name>
<dbReference type="Pfam" id="PF02518">
    <property type="entry name" value="HATPase_c"/>
    <property type="match status" value="1"/>
</dbReference>
<keyword evidence="5" id="KW-0418">Kinase</keyword>
<evidence type="ECO:0000256" key="5">
    <source>
        <dbReference type="ARBA" id="ARBA00022777"/>
    </source>
</evidence>
<keyword evidence="6" id="KW-0902">Two-component regulatory system</keyword>
<keyword evidence="3" id="KW-0597">Phosphoprotein</keyword>